<feature type="region of interest" description="Disordered" evidence="1">
    <location>
        <begin position="121"/>
        <end position="141"/>
    </location>
</feature>
<evidence type="ECO:0008006" key="5">
    <source>
        <dbReference type="Google" id="ProtNLM"/>
    </source>
</evidence>
<reference evidence="3 4" key="1">
    <citation type="submission" date="2024-03" db="EMBL/GenBank/DDBJ databases">
        <title>The genome assembly and annotation of the cricket Gryllus longicercus Weissman &amp; Gray.</title>
        <authorList>
            <person name="Szrajer S."/>
            <person name="Gray D."/>
            <person name="Ylla G."/>
        </authorList>
    </citation>
    <scope>NUCLEOTIDE SEQUENCE [LARGE SCALE GENOMIC DNA]</scope>
    <source>
        <strain evidence="3">DAG 2021-001</strain>
        <tissue evidence="3">Whole body minus gut</tissue>
    </source>
</reference>
<evidence type="ECO:0000313" key="3">
    <source>
        <dbReference type="EMBL" id="KAK7871498.1"/>
    </source>
</evidence>
<organism evidence="3 4">
    <name type="scientific">Gryllus longicercus</name>
    <dbReference type="NCBI Taxonomy" id="2509291"/>
    <lineage>
        <taxon>Eukaryota</taxon>
        <taxon>Metazoa</taxon>
        <taxon>Ecdysozoa</taxon>
        <taxon>Arthropoda</taxon>
        <taxon>Hexapoda</taxon>
        <taxon>Insecta</taxon>
        <taxon>Pterygota</taxon>
        <taxon>Neoptera</taxon>
        <taxon>Polyneoptera</taxon>
        <taxon>Orthoptera</taxon>
        <taxon>Ensifera</taxon>
        <taxon>Gryllidea</taxon>
        <taxon>Grylloidea</taxon>
        <taxon>Gryllidae</taxon>
        <taxon>Gryllinae</taxon>
        <taxon>Gryllus</taxon>
    </lineage>
</organism>
<proteinExistence type="predicted"/>
<sequence length="141" mass="14293">MGPCAAASWSAVVALCACAAVARPAPVLLPEEQLLLAETTTAPPTAPPTPKPADPKLTLDIPQIPNKYTKNTLISSSVLLDLGVLDTDSDEDVDLDGTTVKPPPQLTVEVLPGSVAAAEALDASKADPSTPADQGEPGHPA</sequence>
<evidence type="ECO:0000256" key="2">
    <source>
        <dbReference type="SAM" id="SignalP"/>
    </source>
</evidence>
<dbReference type="Proteomes" id="UP001378592">
    <property type="component" value="Unassembled WGS sequence"/>
</dbReference>
<feature type="signal peptide" evidence="2">
    <location>
        <begin position="1"/>
        <end position="24"/>
    </location>
</feature>
<dbReference type="AlphaFoldDB" id="A0AAN9Z7R5"/>
<keyword evidence="2" id="KW-0732">Signal</keyword>
<name>A0AAN9Z7R5_9ORTH</name>
<protein>
    <recommendedName>
        <fullName evidence="5">Accessory gland protein</fullName>
    </recommendedName>
</protein>
<gene>
    <name evidence="3" type="ORF">R5R35_010216</name>
</gene>
<accession>A0AAN9Z7R5</accession>
<comment type="caution">
    <text evidence="3">The sequence shown here is derived from an EMBL/GenBank/DDBJ whole genome shotgun (WGS) entry which is preliminary data.</text>
</comment>
<feature type="chain" id="PRO_5042955684" description="Accessory gland protein" evidence="2">
    <location>
        <begin position="25"/>
        <end position="141"/>
    </location>
</feature>
<keyword evidence="4" id="KW-1185">Reference proteome</keyword>
<evidence type="ECO:0000256" key="1">
    <source>
        <dbReference type="SAM" id="MobiDB-lite"/>
    </source>
</evidence>
<dbReference type="EMBL" id="JAZDUA010000038">
    <property type="protein sequence ID" value="KAK7871498.1"/>
    <property type="molecule type" value="Genomic_DNA"/>
</dbReference>
<evidence type="ECO:0000313" key="4">
    <source>
        <dbReference type="Proteomes" id="UP001378592"/>
    </source>
</evidence>